<dbReference type="GO" id="GO:0045149">
    <property type="term" value="P:acetoin metabolic process"/>
    <property type="evidence" value="ECO:0007669"/>
    <property type="project" value="EnsemblFungi"/>
</dbReference>
<evidence type="ECO:0000313" key="5">
    <source>
        <dbReference type="EMBL" id="GAV46659.1"/>
    </source>
</evidence>
<evidence type="ECO:0000256" key="2">
    <source>
        <dbReference type="ARBA" id="ARBA00022857"/>
    </source>
</evidence>
<evidence type="ECO:0000256" key="1">
    <source>
        <dbReference type="ARBA" id="ARBA00006484"/>
    </source>
</evidence>
<organism evidence="5 6">
    <name type="scientific">Zygosaccharomyces rouxii</name>
    <dbReference type="NCBI Taxonomy" id="4956"/>
    <lineage>
        <taxon>Eukaryota</taxon>
        <taxon>Fungi</taxon>
        <taxon>Dikarya</taxon>
        <taxon>Ascomycota</taxon>
        <taxon>Saccharomycotina</taxon>
        <taxon>Saccharomycetes</taxon>
        <taxon>Saccharomycetales</taxon>
        <taxon>Saccharomycetaceae</taxon>
        <taxon>Zygosaccharomyces</taxon>
    </lineage>
</organism>
<evidence type="ECO:0000256" key="3">
    <source>
        <dbReference type="ARBA" id="ARBA00023002"/>
    </source>
</evidence>
<dbReference type="OrthoDB" id="6251714at2759"/>
<dbReference type="SUPFAM" id="SSF51735">
    <property type="entry name" value="NAD(P)-binding Rossmann-fold domains"/>
    <property type="match status" value="1"/>
</dbReference>
<evidence type="ECO:0000256" key="4">
    <source>
        <dbReference type="RuleBase" id="RU000363"/>
    </source>
</evidence>
<dbReference type="FunFam" id="3.40.50.720:FF:000047">
    <property type="entry name" value="NADP-dependent L-serine/L-allo-threonine dehydrogenase"/>
    <property type="match status" value="1"/>
</dbReference>
<keyword evidence="3" id="KW-0560">Oxidoreductase</keyword>
<dbReference type="Proteomes" id="UP000187013">
    <property type="component" value="Unassembled WGS sequence"/>
</dbReference>
<dbReference type="EMBL" id="BDGX01000001">
    <property type="protein sequence ID" value="GAV46659.1"/>
    <property type="molecule type" value="Genomic_DNA"/>
</dbReference>
<dbReference type="OMA" id="MGTDNIP"/>
<dbReference type="PANTHER" id="PTHR42901:SF1">
    <property type="entry name" value="ALCOHOL DEHYDROGENASE"/>
    <property type="match status" value="1"/>
</dbReference>
<dbReference type="PROSITE" id="PS00061">
    <property type="entry name" value="ADH_SHORT"/>
    <property type="match status" value="1"/>
</dbReference>
<dbReference type="InterPro" id="IPR036291">
    <property type="entry name" value="NAD(P)-bd_dom_sf"/>
</dbReference>
<dbReference type="PRINTS" id="PR00081">
    <property type="entry name" value="GDHRDH"/>
</dbReference>
<dbReference type="InterPro" id="IPR002347">
    <property type="entry name" value="SDR_fam"/>
</dbReference>
<gene>
    <name evidence="5" type="ORF">ZYGR_0A02520</name>
</gene>
<dbReference type="PANTHER" id="PTHR42901">
    <property type="entry name" value="ALCOHOL DEHYDROGENASE"/>
    <property type="match status" value="1"/>
</dbReference>
<evidence type="ECO:0008006" key="7">
    <source>
        <dbReference type="Google" id="ProtNLM"/>
    </source>
</evidence>
<name>A0A1Q2ZT87_ZYGRO</name>
<comment type="caution">
    <text evidence="5">The sequence shown here is derived from an EMBL/GenBank/DDBJ whole genome shotgun (WGS) entry which is preliminary data.</text>
</comment>
<dbReference type="GO" id="GO:0031132">
    <property type="term" value="F:serine 3-dehydrogenase activity"/>
    <property type="evidence" value="ECO:0007669"/>
    <property type="project" value="EnsemblFungi"/>
</dbReference>
<dbReference type="InterPro" id="IPR020904">
    <property type="entry name" value="Sc_DH/Rdtase_CS"/>
</dbReference>
<keyword evidence="2" id="KW-0521">NADP</keyword>
<dbReference type="GO" id="GO:0004090">
    <property type="term" value="F:carbonyl reductase (NADPH) activity"/>
    <property type="evidence" value="ECO:0007669"/>
    <property type="project" value="EnsemblFungi"/>
</dbReference>
<dbReference type="GO" id="GO:0052588">
    <property type="term" value="F:diacetyl reductase ((S)-acetoin forming) (NAD+) activity"/>
    <property type="evidence" value="ECO:0007669"/>
    <property type="project" value="EnsemblFungi"/>
</dbReference>
<accession>A0A1Q2ZT87</accession>
<proteinExistence type="inferred from homology"/>
<dbReference type="Pfam" id="PF00106">
    <property type="entry name" value="adh_short"/>
    <property type="match status" value="1"/>
</dbReference>
<reference evidence="5 6" key="1">
    <citation type="submission" date="2016-08" db="EMBL/GenBank/DDBJ databases">
        <title>Draft genome sequence of allopolyploid Zygosaccharomyces rouxii.</title>
        <authorList>
            <person name="Watanabe J."/>
            <person name="Uehara K."/>
            <person name="Mogi Y."/>
            <person name="Tsukioka Y."/>
        </authorList>
    </citation>
    <scope>NUCLEOTIDE SEQUENCE [LARGE SCALE GENOMIC DNA]</scope>
    <source>
        <strain evidence="5 6">NBRC 110957</strain>
    </source>
</reference>
<dbReference type="Gene3D" id="3.40.50.720">
    <property type="entry name" value="NAD(P)-binding Rossmann-like Domain"/>
    <property type="match status" value="1"/>
</dbReference>
<comment type="similarity">
    <text evidence="1 4">Belongs to the short-chain dehydrogenases/reductases (SDR) family.</text>
</comment>
<dbReference type="AlphaFoldDB" id="A0A1Q2ZT87"/>
<protein>
    <recommendedName>
        <fullName evidence="7">Oxidoreductase</fullName>
    </recommendedName>
</protein>
<sequence length="273" mass="29836">MSQGVKAAERLAGKTVFITGASAGIGQATAKEYLDASNGQIKLILAARRLEKLHEFKEQTTKSYPSAQVHIGKLDVTAIDTIKPFLDKLPKEFQDIDILINNAGKALGTDKVGDIADEDVEGMFDTNVLGLIKVTQAVLPIFKRKNSGDVVNISSVAGREAYPGGSIYCATKHAVKAFTESLRKELVDTKIRVMSIDPGNVETEFSMVRFRGDTEKAKKVYQDTVPLYADDIADLIVYATSRKQNTVIADTLIFSSNQASPYHLYRGSQDKTN</sequence>
<dbReference type="PRINTS" id="PR00080">
    <property type="entry name" value="SDRFAMILY"/>
</dbReference>
<evidence type="ECO:0000313" key="6">
    <source>
        <dbReference type="Proteomes" id="UP000187013"/>
    </source>
</evidence>
<dbReference type="eggNOG" id="KOG1205">
    <property type="taxonomic scope" value="Eukaryota"/>
</dbReference>